<dbReference type="EMBL" id="JALJOV010000366">
    <property type="protein sequence ID" value="KAK9864333.1"/>
    <property type="molecule type" value="Genomic_DNA"/>
</dbReference>
<evidence type="ECO:0000313" key="2">
    <source>
        <dbReference type="EMBL" id="KAK9864333.1"/>
    </source>
</evidence>
<dbReference type="InterPro" id="IPR035426">
    <property type="entry name" value="Gemin2/Brr1"/>
</dbReference>
<feature type="region of interest" description="Disordered" evidence="1">
    <location>
        <begin position="1"/>
        <end position="29"/>
    </location>
</feature>
<accession>A0AAW1T600</accession>
<evidence type="ECO:0000256" key="1">
    <source>
        <dbReference type="SAM" id="MobiDB-lite"/>
    </source>
</evidence>
<dbReference type="AlphaFoldDB" id="A0AAW1T600"/>
<proteinExistence type="predicted"/>
<sequence>MAQELNTAALPTEHQHGSPLSTHSSSSGDEEEFGLFQALPVADVRIEDLAWEYLPQSVEEYLARVRHEAKRLPDVVTSHIDPRTFDARRTAAVPVEAHSTEWSIQKAVLLKTLVEFLDVRLKLQQALLQEGRPKLGFPLPPRQDSAAWKSFCLQNPDGEAAADPHSSSAALLLLAIDQGAVNRLLRWQVSWVLEDPSLFLQCSRVCRNDVGAKTATQPHTNDPSPLADSGSF</sequence>
<dbReference type="Proteomes" id="UP001485043">
    <property type="component" value="Unassembled WGS sequence"/>
</dbReference>
<comment type="caution">
    <text evidence="2">The sequence shown here is derived from an EMBL/GenBank/DDBJ whole genome shotgun (WGS) entry which is preliminary data.</text>
</comment>
<keyword evidence="3" id="KW-1185">Reference proteome</keyword>
<name>A0AAW1T600_9CHLO</name>
<dbReference type="Gene3D" id="1.20.58.1070">
    <property type="match status" value="1"/>
</dbReference>
<evidence type="ECO:0000313" key="3">
    <source>
        <dbReference type="Proteomes" id="UP001485043"/>
    </source>
</evidence>
<dbReference type="GO" id="GO:0000387">
    <property type="term" value="P:spliceosomal snRNP assembly"/>
    <property type="evidence" value="ECO:0007669"/>
    <property type="project" value="InterPro"/>
</dbReference>
<feature type="compositionally biased region" description="Low complexity" evidence="1">
    <location>
        <begin position="18"/>
        <end position="27"/>
    </location>
</feature>
<feature type="region of interest" description="Disordered" evidence="1">
    <location>
        <begin position="213"/>
        <end position="232"/>
    </location>
</feature>
<reference evidence="2 3" key="1">
    <citation type="journal article" date="2024" name="Nat. Commun.">
        <title>Phylogenomics reveals the evolutionary origins of lichenization in chlorophyte algae.</title>
        <authorList>
            <person name="Puginier C."/>
            <person name="Libourel C."/>
            <person name="Otte J."/>
            <person name="Skaloud P."/>
            <person name="Haon M."/>
            <person name="Grisel S."/>
            <person name="Petersen M."/>
            <person name="Berrin J.G."/>
            <person name="Delaux P.M."/>
            <person name="Dal Grande F."/>
            <person name="Keller J."/>
        </authorList>
    </citation>
    <scope>NUCLEOTIDE SEQUENCE [LARGE SCALE GENOMIC DNA]</scope>
    <source>
        <strain evidence="2 3">SAG 2523</strain>
    </source>
</reference>
<gene>
    <name evidence="2" type="ORF">WJX84_006025</name>
</gene>
<organism evidence="2 3">
    <name type="scientific">Apatococcus fuscideae</name>
    <dbReference type="NCBI Taxonomy" id="2026836"/>
    <lineage>
        <taxon>Eukaryota</taxon>
        <taxon>Viridiplantae</taxon>
        <taxon>Chlorophyta</taxon>
        <taxon>core chlorophytes</taxon>
        <taxon>Trebouxiophyceae</taxon>
        <taxon>Chlorellales</taxon>
        <taxon>Chlorellaceae</taxon>
        <taxon>Apatococcus</taxon>
    </lineage>
</organism>
<dbReference type="Pfam" id="PF04938">
    <property type="entry name" value="SIP1"/>
    <property type="match status" value="1"/>
</dbReference>
<protein>
    <submittedName>
        <fullName evidence="2">Uncharacterized protein</fullName>
    </submittedName>
</protein>
<feature type="compositionally biased region" description="Polar residues" evidence="1">
    <location>
        <begin position="214"/>
        <end position="223"/>
    </location>
</feature>